<dbReference type="GeneID" id="106471476"/>
<organism evidence="2 3">
    <name type="scientific">Limulus polyphemus</name>
    <name type="common">Atlantic horseshoe crab</name>
    <dbReference type="NCBI Taxonomy" id="6850"/>
    <lineage>
        <taxon>Eukaryota</taxon>
        <taxon>Metazoa</taxon>
        <taxon>Ecdysozoa</taxon>
        <taxon>Arthropoda</taxon>
        <taxon>Chelicerata</taxon>
        <taxon>Merostomata</taxon>
        <taxon>Xiphosura</taxon>
        <taxon>Limulidae</taxon>
        <taxon>Limulus</taxon>
    </lineage>
</organism>
<feature type="region of interest" description="Disordered" evidence="1">
    <location>
        <begin position="90"/>
        <end position="135"/>
    </location>
</feature>
<sequence length="154" mass="19102">MATVGLDDKPHNEENLKQVKETNKQDNSKTNRCSESYERLKKRLNEFEELFANRYTESDEDFMKLKAQPLPDPPCVSPWEAEPVREYQDRYHGRNRWREGERNHYRNREQSYSGSRNPREGRRDDYRSREPRGRRFRDSEDWNRYDNRRRDRRW</sequence>
<reference evidence="3" key="1">
    <citation type="submission" date="2025-08" db="UniProtKB">
        <authorList>
            <consortium name="RefSeq"/>
        </authorList>
    </citation>
    <scope>IDENTIFICATION</scope>
    <source>
        <tissue evidence="3">Muscle</tissue>
    </source>
</reference>
<feature type="compositionally biased region" description="Basic and acidic residues" evidence="1">
    <location>
        <begin position="1"/>
        <end position="29"/>
    </location>
</feature>
<dbReference type="InterPro" id="IPR028271">
    <property type="entry name" value="RAMAC"/>
</dbReference>
<proteinExistence type="predicted"/>
<name>A0ABM1BS02_LIMPO</name>
<accession>A0ABM1BS02</accession>
<feature type="compositionally biased region" description="Basic and acidic residues" evidence="1">
    <location>
        <begin position="90"/>
        <end position="109"/>
    </location>
</feature>
<dbReference type="RefSeq" id="XP_013787531.1">
    <property type="nucleotide sequence ID" value="XM_013932077.2"/>
</dbReference>
<gene>
    <name evidence="3" type="primary">LOC106471476</name>
</gene>
<dbReference type="Pfam" id="PF15320">
    <property type="entry name" value="RAM"/>
    <property type="match status" value="1"/>
</dbReference>
<feature type="compositionally biased region" description="Basic and acidic residues" evidence="1">
    <location>
        <begin position="117"/>
        <end position="135"/>
    </location>
</feature>
<evidence type="ECO:0000313" key="3">
    <source>
        <dbReference type="RefSeq" id="XP_013787531.1"/>
    </source>
</evidence>
<dbReference type="Proteomes" id="UP000694941">
    <property type="component" value="Unplaced"/>
</dbReference>
<protein>
    <submittedName>
        <fullName evidence="3">RNMT-activating mini protein-like</fullName>
    </submittedName>
</protein>
<feature type="region of interest" description="Disordered" evidence="1">
    <location>
        <begin position="1"/>
        <end position="36"/>
    </location>
</feature>
<evidence type="ECO:0000313" key="2">
    <source>
        <dbReference type="Proteomes" id="UP000694941"/>
    </source>
</evidence>
<keyword evidence="2" id="KW-1185">Reference proteome</keyword>
<evidence type="ECO:0000256" key="1">
    <source>
        <dbReference type="SAM" id="MobiDB-lite"/>
    </source>
</evidence>